<feature type="region of interest" description="Disordered" evidence="2">
    <location>
        <begin position="597"/>
        <end position="632"/>
    </location>
</feature>
<dbReference type="OrthoDB" id="5105562at2"/>
<comment type="caution">
    <text evidence="4">The sequence shown here is derived from an EMBL/GenBank/DDBJ whole genome shotgun (WGS) entry which is preliminary data.</text>
</comment>
<reference evidence="4 5" key="1">
    <citation type="submission" date="2017-10" db="EMBL/GenBank/DDBJ databases">
        <title>Sequencing the genomes of 1000 actinobacteria strains.</title>
        <authorList>
            <person name="Klenk H.-P."/>
        </authorList>
    </citation>
    <scope>NUCLEOTIDE SEQUENCE [LARGE SCALE GENOMIC DNA]</scope>
    <source>
        <strain evidence="4 5">DSM 20688</strain>
    </source>
</reference>
<evidence type="ECO:0000313" key="4">
    <source>
        <dbReference type="EMBL" id="PFG28307.1"/>
    </source>
</evidence>
<dbReference type="RefSeq" id="WP_098389075.1">
    <property type="nucleotide sequence ID" value="NZ_LS483464.1"/>
</dbReference>
<evidence type="ECO:0000256" key="1">
    <source>
        <dbReference type="SAM" id="Coils"/>
    </source>
</evidence>
<feature type="domain" description="TPM" evidence="3">
    <location>
        <begin position="58"/>
        <end position="168"/>
    </location>
</feature>
<feature type="coiled-coil region" evidence="1">
    <location>
        <begin position="421"/>
        <end position="473"/>
    </location>
</feature>
<evidence type="ECO:0000313" key="5">
    <source>
        <dbReference type="Proteomes" id="UP000221653"/>
    </source>
</evidence>
<keyword evidence="5" id="KW-1185">Reference proteome</keyword>
<dbReference type="InterPro" id="IPR007621">
    <property type="entry name" value="TPM_dom"/>
</dbReference>
<dbReference type="Gene3D" id="3.10.310.50">
    <property type="match status" value="1"/>
</dbReference>
<organism evidence="4 5">
    <name type="scientific">Corynebacterium renale</name>
    <dbReference type="NCBI Taxonomy" id="1724"/>
    <lineage>
        <taxon>Bacteria</taxon>
        <taxon>Bacillati</taxon>
        <taxon>Actinomycetota</taxon>
        <taxon>Actinomycetes</taxon>
        <taxon>Mycobacteriales</taxon>
        <taxon>Corynebacteriaceae</taxon>
        <taxon>Corynebacterium</taxon>
    </lineage>
</organism>
<proteinExistence type="predicted"/>
<sequence length="678" mass="71597">MKYVLRNRRAPMPLTALAVAGLTAVAVPWLPTIPATAQTHAAEAHVLAQAPQAYPSAVNDFSGVLSSEQITQLEQAIEGYQLDTHNTLLIVFQPSFEGLTADAFGEAVVKANGGANVAVLAVATSDRLATVATGTQFSESTRQDLFDAVYPYLTNGDWPGAADTFVSSARNGGSSSTESLGWLGGGAVAVAAVGGGLFAWNRRKNSKQDEQLLESARGLDLSDGQAVSQLPTHILEELSHDGVVAVDQSVRTATEELKIADSEFGTARTRPFHQAVARANTALGRAQATFAQLNDAIPETEPQKRDMLIGVITHAAQAQRELDEQSQDFADMRNLLLTADSALDDIARTIVDLRTRVPHARTQLETMQNQFAASVLEPIADNVDLAEAALTHADNYLARGRELAALPAGQQGELVPTIRDAENAVDTADKLITAIEHAEENIAEAKRALPSLIAEIEEEIAEAQELKDRGQRNGAPADWEALDALVASSQDRLPSARAEAADEPLRVYQELTDLDAQIDELLDHVREVTATQERLQSLFAQHITAARAAIQGADDLISSRGRIVGATARTRLAEATQLFNQAQQRPAPDVSTAISEAREAANKAQQAAQLAQNDIRDHRRQQQRNSGGGSGSMLTGMIIGSMLGGNSGGGFGGGFGGGGFGGGSSSGGGFGGSVSGRF</sequence>
<name>A0A2A9DNI3_9CORY</name>
<dbReference type="AlphaFoldDB" id="A0A2A9DNI3"/>
<accession>A0A2A9DNI3</accession>
<feature type="compositionally biased region" description="Low complexity" evidence="2">
    <location>
        <begin position="602"/>
        <end position="612"/>
    </location>
</feature>
<dbReference type="Pfam" id="PF04536">
    <property type="entry name" value="TPM_phosphatase"/>
    <property type="match status" value="1"/>
</dbReference>
<keyword evidence="1" id="KW-0175">Coiled coil</keyword>
<dbReference type="Proteomes" id="UP000221653">
    <property type="component" value="Unassembled WGS sequence"/>
</dbReference>
<evidence type="ECO:0000256" key="2">
    <source>
        <dbReference type="SAM" id="MobiDB-lite"/>
    </source>
</evidence>
<dbReference type="STRING" id="1724.GCA_001044175_01311"/>
<evidence type="ECO:0000259" key="3">
    <source>
        <dbReference type="Pfam" id="PF04536"/>
    </source>
</evidence>
<dbReference type="EMBL" id="PDJF01000001">
    <property type="protein sequence ID" value="PFG28307.1"/>
    <property type="molecule type" value="Genomic_DNA"/>
</dbReference>
<gene>
    <name evidence="4" type="ORF">ATK06_1410</name>
</gene>
<protein>
    <submittedName>
        <fullName evidence="4">TLP183/Psb32/MOLO-1 phosphatase superfamily protein</fullName>
    </submittedName>
</protein>